<sequence length="60" mass="6520">MYLGIEGGRGTRNKAACGRDLQICEVLAEPEREQRAGPVLAVPLSSKTRARRPAHSTTPF</sequence>
<protein>
    <submittedName>
        <fullName evidence="2">Uncharacterized protein</fullName>
    </submittedName>
</protein>
<evidence type="ECO:0000256" key="1">
    <source>
        <dbReference type="SAM" id="MobiDB-lite"/>
    </source>
</evidence>
<dbReference type="AlphaFoldDB" id="W4JWX0"/>
<organism evidence="2 3">
    <name type="scientific">Heterobasidion irregulare (strain TC 32-1)</name>
    <dbReference type="NCBI Taxonomy" id="747525"/>
    <lineage>
        <taxon>Eukaryota</taxon>
        <taxon>Fungi</taxon>
        <taxon>Dikarya</taxon>
        <taxon>Basidiomycota</taxon>
        <taxon>Agaricomycotina</taxon>
        <taxon>Agaricomycetes</taxon>
        <taxon>Russulales</taxon>
        <taxon>Bondarzewiaceae</taxon>
        <taxon>Heterobasidion</taxon>
        <taxon>Heterobasidion annosum species complex</taxon>
    </lineage>
</organism>
<dbReference type="HOGENOM" id="CLU_2942039_0_0_1"/>
<name>W4JWX0_HETIT</name>
<keyword evidence="3" id="KW-1185">Reference proteome</keyword>
<dbReference type="KEGG" id="hir:HETIRDRAFT_164030"/>
<dbReference type="EMBL" id="KI925462">
    <property type="protein sequence ID" value="ETW78057.1"/>
    <property type="molecule type" value="Genomic_DNA"/>
</dbReference>
<reference evidence="2 3" key="1">
    <citation type="journal article" date="2012" name="New Phytol.">
        <title>Insight into trade-off between wood decay and parasitism from the genome of a fungal forest pathogen.</title>
        <authorList>
            <person name="Olson A."/>
            <person name="Aerts A."/>
            <person name="Asiegbu F."/>
            <person name="Belbahri L."/>
            <person name="Bouzid O."/>
            <person name="Broberg A."/>
            <person name="Canback B."/>
            <person name="Coutinho P.M."/>
            <person name="Cullen D."/>
            <person name="Dalman K."/>
            <person name="Deflorio G."/>
            <person name="van Diepen L.T."/>
            <person name="Dunand C."/>
            <person name="Duplessis S."/>
            <person name="Durling M."/>
            <person name="Gonthier P."/>
            <person name="Grimwood J."/>
            <person name="Fossdal C.G."/>
            <person name="Hansson D."/>
            <person name="Henrissat B."/>
            <person name="Hietala A."/>
            <person name="Himmelstrand K."/>
            <person name="Hoffmeister D."/>
            <person name="Hogberg N."/>
            <person name="James T.Y."/>
            <person name="Karlsson M."/>
            <person name="Kohler A."/>
            <person name="Kues U."/>
            <person name="Lee Y.H."/>
            <person name="Lin Y.C."/>
            <person name="Lind M."/>
            <person name="Lindquist E."/>
            <person name="Lombard V."/>
            <person name="Lucas S."/>
            <person name="Lunden K."/>
            <person name="Morin E."/>
            <person name="Murat C."/>
            <person name="Park J."/>
            <person name="Raffaello T."/>
            <person name="Rouze P."/>
            <person name="Salamov A."/>
            <person name="Schmutz J."/>
            <person name="Solheim H."/>
            <person name="Stahlberg J."/>
            <person name="Velez H."/>
            <person name="de Vries R.P."/>
            <person name="Wiebenga A."/>
            <person name="Woodward S."/>
            <person name="Yakovlev I."/>
            <person name="Garbelotto M."/>
            <person name="Martin F."/>
            <person name="Grigoriev I.V."/>
            <person name="Stenlid J."/>
        </authorList>
    </citation>
    <scope>NUCLEOTIDE SEQUENCE [LARGE SCALE GENOMIC DNA]</scope>
    <source>
        <strain evidence="2 3">TC 32-1</strain>
    </source>
</reference>
<dbReference type="Proteomes" id="UP000030671">
    <property type="component" value="Unassembled WGS sequence"/>
</dbReference>
<proteinExistence type="predicted"/>
<dbReference type="GeneID" id="20667885"/>
<accession>W4JWX0</accession>
<gene>
    <name evidence="2" type="ORF">HETIRDRAFT_164030</name>
</gene>
<feature type="region of interest" description="Disordered" evidence="1">
    <location>
        <begin position="38"/>
        <end position="60"/>
    </location>
</feature>
<dbReference type="RefSeq" id="XP_009550060.1">
    <property type="nucleotide sequence ID" value="XM_009551765.1"/>
</dbReference>
<evidence type="ECO:0000313" key="2">
    <source>
        <dbReference type="EMBL" id="ETW78057.1"/>
    </source>
</evidence>
<evidence type="ECO:0000313" key="3">
    <source>
        <dbReference type="Proteomes" id="UP000030671"/>
    </source>
</evidence>
<dbReference type="InParanoid" id="W4JWX0"/>